<gene>
    <name evidence="1" type="primary">Haus6_1</name>
    <name evidence="1" type="ORF">COLPIC_R14106</name>
</gene>
<proteinExistence type="predicted"/>
<dbReference type="GO" id="GO:0008017">
    <property type="term" value="F:microtubule binding"/>
    <property type="evidence" value="ECO:0007669"/>
    <property type="project" value="TreeGrafter"/>
</dbReference>
<dbReference type="InterPro" id="IPR026797">
    <property type="entry name" value="HAUS_6"/>
</dbReference>
<comment type="caution">
    <text evidence="1">The sequence shown here is derived from an EMBL/GenBank/DDBJ whole genome shotgun (WGS) entry which is preliminary data.</text>
</comment>
<dbReference type="Proteomes" id="UP000530263">
    <property type="component" value="Unassembled WGS sequence"/>
</dbReference>
<dbReference type="AlphaFoldDB" id="A0A7K4RW73"/>
<dbReference type="PANTHER" id="PTHR16151">
    <property type="entry name" value="HAUS AUGMIN-LIKE COMPLEX SUBUNIT 6"/>
    <property type="match status" value="1"/>
</dbReference>
<name>A0A7K4RW73_COLPI</name>
<sequence length="155" mass="17788">KVRSMWTAIMEVLTSLKKEREVVDSVLQGCVGRYTLDGTNVTLSVPQLLVHRVESDVHQLCTGNTYKDGKLNFLTVLQLLNEALRTLRDEHGPSELKQQFEVTENKITLTSKVLQDLKAKMLKRQQQYCLSTSGSFSEKQKDWEVKWKNYLGQCP</sequence>
<organism evidence="1 2">
    <name type="scientific">Columbina picui</name>
    <name type="common">Picui ground-dove</name>
    <dbReference type="NCBI Taxonomy" id="115618"/>
    <lineage>
        <taxon>Eukaryota</taxon>
        <taxon>Metazoa</taxon>
        <taxon>Chordata</taxon>
        <taxon>Craniata</taxon>
        <taxon>Vertebrata</taxon>
        <taxon>Euteleostomi</taxon>
        <taxon>Archelosauria</taxon>
        <taxon>Archosauria</taxon>
        <taxon>Dinosauria</taxon>
        <taxon>Saurischia</taxon>
        <taxon>Theropoda</taxon>
        <taxon>Coelurosauria</taxon>
        <taxon>Aves</taxon>
        <taxon>Neognathae</taxon>
        <taxon>Neoaves</taxon>
        <taxon>Columbimorphae</taxon>
        <taxon>Columbiformes</taxon>
        <taxon>Columbidae</taxon>
        <taxon>Columbina</taxon>
    </lineage>
</organism>
<accession>A0A7K4RW73</accession>
<feature type="non-terminal residue" evidence="1">
    <location>
        <position position="1"/>
    </location>
</feature>
<dbReference type="OrthoDB" id="5575722at2759"/>
<keyword evidence="2" id="KW-1185">Reference proteome</keyword>
<evidence type="ECO:0000313" key="1">
    <source>
        <dbReference type="EMBL" id="NWQ77711.1"/>
    </source>
</evidence>
<dbReference type="EMBL" id="VYZG01000528">
    <property type="protein sequence ID" value="NWQ77711.1"/>
    <property type="molecule type" value="Genomic_DNA"/>
</dbReference>
<dbReference type="GO" id="GO:1990498">
    <property type="term" value="C:mitotic spindle microtubule"/>
    <property type="evidence" value="ECO:0007669"/>
    <property type="project" value="TreeGrafter"/>
</dbReference>
<dbReference type="GO" id="GO:0051225">
    <property type="term" value="P:spindle assembly"/>
    <property type="evidence" value="ECO:0007669"/>
    <property type="project" value="InterPro"/>
</dbReference>
<dbReference type="GO" id="GO:0070652">
    <property type="term" value="C:HAUS complex"/>
    <property type="evidence" value="ECO:0007669"/>
    <property type="project" value="InterPro"/>
</dbReference>
<evidence type="ECO:0000313" key="2">
    <source>
        <dbReference type="Proteomes" id="UP000530263"/>
    </source>
</evidence>
<feature type="non-terminal residue" evidence="1">
    <location>
        <position position="155"/>
    </location>
</feature>
<protein>
    <submittedName>
        <fullName evidence="1">HAUS6 protein</fullName>
    </submittedName>
</protein>
<reference evidence="1 2" key="1">
    <citation type="submission" date="2019-09" db="EMBL/GenBank/DDBJ databases">
        <title>Bird 10,000 Genomes (B10K) Project - Family phase.</title>
        <authorList>
            <person name="Zhang G."/>
        </authorList>
    </citation>
    <scope>NUCLEOTIDE SEQUENCE [LARGE SCALE GENOMIC DNA]</scope>
    <source>
        <strain evidence="1">B10K-DU-021-26</strain>
        <tissue evidence="1">Mixed tissue sample</tissue>
    </source>
</reference>
<dbReference type="PANTHER" id="PTHR16151:SF2">
    <property type="entry name" value="HAUS AUGMIN-LIKE COMPLEX SUBUNIT 6"/>
    <property type="match status" value="1"/>
</dbReference>